<gene>
    <name evidence="16" type="ORF">FBZ90_10830</name>
</gene>
<dbReference type="PANTHER" id="PTHR32552:SF81">
    <property type="entry name" value="TONB-DEPENDENT OUTER MEMBRANE RECEPTOR"/>
    <property type="match status" value="1"/>
</dbReference>
<dbReference type="PANTHER" id="PTHR32552">
    <property type="entry name" value="FERRICHROME IRON RECEPTOR-RELATED"/>
    <property type="match status" value="1"/>
</dbReference>
<keyword evidence="5 11" id="KW-0812">Transmembrane</keyword>
<keyword evidence="7" id="KW-0406">Ion transport</keyword>
<evidence type="ECO:0000256" key="6">
    <source>
        <dbReference type="ARBA" id="ARBA00023004"/>
    </source>
</evidence>
<keyword evidence="13" id="KW-0732">Signal</keyword>
<comment type="caution">
    <text evidence="16">The sequence shown here is derived from an EMBL/GenBank/DDBJ whole genome shotgun (WGS) entry which is preliminary data.</text>
</comment>
<accession>A0A560H3Y2</accession>
<keyword evidence="9 11" id="KW-0472">Membrane</keyword>
<comment type="similarity">
    <text evidence="11 12">Belongs to the TonB-dependent receptor family.</text>
</comment>
<keyword evidence="8 12" id="KW-0798">TonB box</keyword>
<evidence type="ECO:0000256" key="8">
    <source>
        <dbReference type="ARBA" id="ARBA00023077"/>
    </source>
</evidence>
<proteinExistence type="inferred from homology"/>
<evidence type="ECO:0000256" key="2">
    <source>
        <dbReference type="ARBA" id="ARBA00022448"/>
    </source>
</evidence>
<evidence type="ECO:0000259" key="15">
    <source>
        <dbReference type="Pfam" id="PF07715"/>
    </source>
</evidence>
<evidence type="ECO:0000256" key="3">
    <source>
        <dbReference type="ARBA" id="ARBA00022452"/>
    </source>
</evidence>
<dbReference type="Pfam" id="PF00593">
    <property type="entry name" value="TonB_dep_Rec_b-barrel"/>
    <property type="match status" value="1"/>
</dbReference>
<keyword evidence="2 11" id="KW-0813">Transport</keyword>
<keyword evidence="17" id="KW-1185">Reference proteome</keyword>
<keyword evidence="4" id="KW-0410">Iron transport</keyword>
<dbReference type="InterPro" id="IPR012910">
    <property type="entry name" value="Plug_dom"/>
</dbReference>
<keyword evidence="3 11" id="KW-1134">Transmembrane beta strand</keyword>
<keyword evidence="10 11" id="KW-0998">Cell outer membrane</keyword>
<evidence type="ECO:0000256" key="10">
    <source>
        <dbReference type="ARBA" id="ARBA00023237"/>
    </source>
</evidence>
<feature type="domain" description="TonB-dependent receptor-like beta-barrel" evidence="14">
    <location>
        <begin position="371"/>
        <end position="712"/>
    </location>
</feature>
<evidence type="ECO:0000256" key="4">
    <source>
        <dbReference type="ARBA" id="ARBA00022496"/>
    </source>
</evidence>
<dbReference type="EMBL" id="VITR01000008">
    <property type="protein sequence ID" value="TWB41006.1"/>
    <property type="molecule type" value="Genomic_DNA"/>
</dbReference>
<keyword evidence="16" id="KW-0675">Receptor</keyword>
<evidence type="ECO:0000256" key="13">
    <source>
        <dbReference type="SAM" id="SignalP"/>
    </source>
</evidence>
<evidence type="ECO:0000256" key="1">
    <source>
        <dbReference type="ARBA" id="ARBA00004571"/>
    </source>
</evidence>
<dbReference type="Gene3D" id="2.40.170.20">
    <property type="entry name" value="TonB-dependent receptor, beta-barrel domain"/>
    <property type="match status" value="1"/>
</dbReference>
<dbReference type="Pfam" id="PF07715">
    <property type="entry name" value="Plug"/>
    <property type="match status" value="1"/>
</dbReference>
<protein>
    <submittedName>
        <fullName evidence="16">Iron complex outermembrane receptor protein</fullName>
    </submittedName>
</protein>
<evidence type="ECO:0000313" key="17">
    <source>
        <dbReference type="Proteomes" id="UP000315751"/>
    </source>
</evidence>
<evidence type="ECO:0000256" key="5">
    <source>
        <dbReference type="ARBA" id="ARBA00022692"/>
    </source>
</evidence>
<dbReference type="InterPro" id="IPR000531">
    <property type="entry name" value="Beta-barrel_TonB"/>
</dbReference>
<dbReference type="GO" id="GO:0006826">
    <property type="term" value="P:iron ion transport"/>
    <property type="evidence" value="ECO:0007669"/>
    <property type="project" value="UniProtKB-KW"/>
</dbReference>
<dbReference type="PROSITE" id="PS52016">
    <property type="entry name" value="TONB_DEPENDENT_REC_3"/>
    <property type="match status" value="1"/>
</dbReference>
<dbReference type="InterPro" id="IPR036942">
    <property type="entry name" value="Beta-barrel_TonB_sf"/>
</dbReference>
<feature type="signal peptide" evidence="13">
    <location>
        <begin position="1"/>
        <end position="22"/>
    </location>
</feature>
<evidence type="ECO:0000313" key="16">
    <source>
        <dbReference type="EMBL" id="TWB41006.1"/>
    </source>
</evidence>
<keyword evidence="6" id="KW-0408">Iron</keyword>
<dbReference type="InterPro" id="IPR039426">
    <property type="entry name" value="TonB-dep_rcpt-like"/>
</dbReference>
<dbReference type="Proteomes" id="UP000315751">
    <property type="component" value="Unassembled WGS sequence"/>
</dbReference>
<dbReference type="SUPFAM" id="SSF56935">
    <property type="entry name" value="Porins"/>
    <property type="match status" value="1"/>
</dbReference>
<comment type="subcellular location">
    <subcellularLocation>
        <location evidence="1 11">Cell outer membrane</location>
        <topology evidence="1 11">Multi-pass membrane protein</topology>
    </subcellularLocation>
</comment>
<evidence type="ECO:0000256" key="12">
    <source>
        <dbReference type="RuleBase" id="RU003357"/>
    </source>
</evidence>
<sequence>MWKNRITVLMGATMLATGGASAAALESDAPQSLEEVVVTAQRRAESVQDVPISITSLSGKAIEESGYQSVTDLQYMVPGLQYDPTQGAAFQIRGVGSESFDFSNEKSVSIVVDDVVMDGQRDNGLTGLDDIKRVDVLMGPQGTLFGKNATSGVIAITTNDPELGRFSGKVAASYGENNDKIDSARVNVPLGDQAALRMSAFYQGQDGHGEYTVLHKTLGSFEDYGTRVKLLIQPTDTIEILAAGDYAHHWDTTVRTAVSGAPAKVTAAEIALGVTPGTENVDSADGSEGGIRTDEYGGSLRVKADIGSDTLTAITALRYTTYDNDTPADLVPGNIYAYIPYNQGRLDTTKFSQEVRWASPTGQFLEYLGGAYFNVLTADQTQLQLYTAGQPLVSASGQPLTTFYSTTSPYGSGNEARFKARNRTAAAFGQIKLNLTDKASIAFGGRFSDDHNGQGLTFPTADVAAIVGYKATVIGTSKVPYQTYGSVSGQNFSYRISPQYKITDDVMVYGTYSTGYKPGGVAFVGSLYDPYKAETVESYEVGVKSELLDRRVRVNFDLFEEKFTDFQASILTTVPGAVVSQVVIGNAGGLTSKGAELNLAWRATDALTLSGSVTYTDAAFTDYVYNVTTDYTGTKLTNSPRWMTTLSAAYDQPIANDVTFHGTVSYSYRSTMFTVVGEPEYSRTPGYGLVNLRAGISTDGDALQLGVYAKNLFNTYFSTGWQQYGALGLLHYTSLDAYRTVGVYAQYSF</sequence>
<evidence type="ECO:0000256" key="11">
    <source>
        <dbReference type="PROSITE-ProRule" id="PRU01360"/>
    </source>
</evidence>
<name>A0A560H3Y2_9PROT</name>
<dbReference type="AlphaFoldDB" id="A0A560H3Y2"/>
<reference evidence="16 17" key="1">
    <citation type="submission" date="2019-06" db="EMBL/GenBank/DDBJ databases">
        <title>Genomic Encyclopedia of Type Strains, Phase IV (KMG-V): Genome sequencing to study the core and pangenomes of soil and plant-associated prokaryotes.</title>
        <authorList>
            <person name="Whitman W."/>
        </authorList>
    </citation>
    <scope>NUCLEOTIDE SEQUENCE [LARGE SCALE GENOMIC DNA]</scope>
    <source>
        <strain evidence="16 17">BR 11622</strain>
    </source>
</reference>
<evidence type="ECO:0000256" key="7">
    <source>
        <dbReference type="ARBA" id="ARBA00023065"/>
    </source>
</evidence>
<feature type="chain" id="PRO_5022186272" evidence="13">
    <location>
        <begin position="23"/>
        <end position="749"/>
    </location>
</feature>
<organism evidence="16 17">
    <name type="scientific">Nitrospirillum amazonense</name>
    <dbReference type="NCBI Taxonomy" id="28077"/>
    <lineage>
        <taxon>Bacteria</taxon>
        <taxon>Pseudomonadati</taxon>
        <taxon>Pseudomonadota</taxon>
        <taxon>Alphaproteobacteria</taxon>
        <taxon>Rhodospirillales</taxon>
        <taxon>Azospirillaceae</taxon>
        <taxon>Nitrospirillum</taxon>
    </lineage>
</organism>
<evidence type="ECO:0000256" key="9">
    <source>
        <dbReference type="ARBA" id="ARBA00023136"/>
    </source>
</evidence>
<dbReference type="GO" id="GO:0009279">
    <property type="term" value="C:cell outer membrane"/>
    <property type="evidence" value="ECO:0007669"/>
    <property type="project" value="UniProtKB-SubCell"/>
</dbReference>
<feature type="domain" description="TonB-dependent receptor plug" evidence="15">
    <location>
        <begin position="47"/>
        <end position="153"/>
    </location>
</feature>
<dbReference type="RefSeq" id="WP_246130419.1">
    <property type="nucleotide sequence ID" value="NZ_VITR01000008.1"/>
</dbReference>
<evidence type="ECO:0000259" key="14">
    <source>
        <dbReference type="Pfam" id="PF00593"/>
    </source>
</evidence>